<proteinExistence type="predicted"/>
<evidence type="ECO:0000313" key="2">
    <source>
        <dbReference type="EMBL" id="RLJ70672.1"/>
    </source>
</evidence>
<gene>
    <name evidence="2" type="ORF">BCF55_0953</name>
</gene>
<sequence>MKREEFYALVVKGLGILFMFVLGYLAEIGRHYPKWTEGERIVFLLGVSLETVVAITMAAFIFKLWRMTR</sequence>
<name>A0A497XU56_9AQUI</name>
<keyword evidence="1" id="KW-0472">Membrane</keyword>
<dbReference type="RefSeq" id="WP_121010722.1">
    <property type="nucleotide sequence ID" value="NZ_RCCJ01000001.1"/>
</dbReference>
<protein>
    <submittedName>
        <fullName evidence="2">Uncharacterized protein</fullName>
    </submittedName>
</protein>
<keyword evidence="3" id="KW-1185">Reference proteome</keyword>
<feature type="transmembrane region" description="Helical" evidence="1">
    <location>
        <begin position="41"/>
        <end position="65"/>
    </location>
</feature>
<evidence type="ECO:0000313" key="3">
    <source>
        <dbReference type="Proteomes" id="UP000267841"/>
    </source>
</evidence>
<feature type="transmembrane region" description="Helical" evidence="1">
    <location>
        <begin position="7"/>
        <end position="26"/>
    </location>
</feature>
<comment type="caution">
    <text evidence="2">The sequence shown here is derived from an EMBL/GenBank/DDBJ whole genome shotgun (WGS) entry which is preliminary data.</text>
</comment>
<dbReference type="OrthoDB" id="9871345at2"/>
<reference evidence="2 3" key="1">
    <citation type="submission" date="2018-10" db="EMBL/GenBank/DDBJ databases">
        <title>Genomic Encyclopedia of Archaeal and Bacterial Type Strains, Phase II (KMG-II): from individual species to whole genera.</title>
        <authorList>
            <person name="Goeker M."/>
        </authorList>
    </citation>
    <scope>NUCLEOTIDE SEQUENCE [LARGE SCALE GENOMIC DNA]</scope>
    <source>
        <strain evidence="2 3">DSM 16510</strain>
    </source>
</reference>
<keyword evidence="1" id="KW-1133">Transmembrane helix</keyword>
<dbReference type="AlphaFoldDB" id="A0A497XU56"/>
<dbReference type="Proteomes" id="UP000267841">
    <property type="component" value="Unassembled WGS sequence"/>
</dbReference>
<organism evidence="2 3">
    <name type="scientific">Hydrogenivirga caldilitoris</name>
    <dbReference type="NCBI Taxonomy" id="246264"/>
    <lineage>
        <taxon>Bacteria</taxon>
        <taxon>Pseudomonadati</taxon>
        <taxon>Aquificota</taxon>
        <taxon>Aquificia</taxon>
        <taxon>Aquificales</taxon>
        <taxon>Aquificaceae</taxon>
        <taxon>Hydrogenivirga</taxon>
    </lineage>
</organism>
<keyword evidence="1" id="KW-0812">Transmembrane</keyword>
<accession>A0A497XU56</accession>
<dbReference type="EMBL" id="RCCJ01000001">
    <property type="protein sequence ID" value="RLJ70672.1"/>
    <property type="molecule type" value="Genomic_DNA"/>
</dbReference>
<evidence type="ECO:0000256" key="1">
    <source>
        <dbReference type="SAM" id="Phobius"/>
    </source>
</evidence>